<dbReference type="EMBL" id="MDAL01000033">
    <property type="protein sequence ID" value="PMN90292.1"/>
    <property type="molecule type" value="Genomic_DNA"/>
</dbReference>
<dbReference type="InterPro" id="IPR001387">
    <property type="entry name" value="Cro/C1-type_HTH"/>
</dbReference>
<comment type="caution">
    <text evidence="5">The sequence shown here is derived from an EMBL/GenBank/DDBJ whole genome shotgun (WGS) entry which is preliminary data.</text>
</comment>
<accession>A0A2N7L849</accession>
<proteinExistence type="predicted"/>
<dbReference type="CDD" id="cd06529">
    <property type="entry name" value="S24_LexA-like"/>
    <property type="match status" value="1"/>
</dbReference>
<evidence type="ECO:0000256" key="2">
    <source>
        <dbReference type="ARBA" id="ARBA00023125"/>
    </source>
</evidence>
<name>A0A2N7L849_9GAMM</name>
<dbReference type="InterPro" id="IPR015927">
    <property type="entry name" value="Peptidase_S24_S26A/B/C"/>
</dbReference>
<dbReference type="PANTHER" id="PTHR40661:SF3">
    <property type="entry name" value="FELS-1 PROPHAGE TRANSCRIPTIONAL REGULATOR"/>
    <property type="match status" value="1"/>
</dbReference>
<keyword evidence="2" id="KW-0238">DNA-binding</keyword>
<feature type="domain" description="HTH cro/C1-type" evidence="4">
    <location>
        <begin position="32"/>
        <end position="75"/>
    </location>
</feature>
<dbReference type="PANTHER" id="PTHR40661">
    <property type="match status" value="1"/>
</dbReference>
<dbReference type="CDD" id="cd00093">
    <property type="entry name" value="HTH_XRE"/>
    <property type="match status" value="1"/>
</dbReference>
<evidence type="ECO:0000256" key="3">
    <source>
        <dbReference type="ARBA" id="ARBA00023163"/>
    </source>
</evidence>
<protein>
    <recommendedName>
        <fullName evidence="4">HTH cro/C1-type domain-containing protein</fullName>
    </recommendedName>
</protein>
<dbReference type="GO" id="GO:0003677">
    <property type="term" value="F:DNA binding"/>
    <property type="evidence" value="ECO:0007669"/>
    <property type="project" value="UniProtKB-KW"/>
</dbReference>
<keyword evidence="1" id="KW-0805">Transcription regulation</keyword>
<dbReference type="Proteomes" id="UP000235387">
    <property type="component" value="Unassembled WGS sequence"/>
</dbReference>
<gene>
    <name evidence="5" type="ORF">BCT23_20285</name>
</gene>
<keyword evidence="3" id="KW-0804">Transcription</keyword>
<organism evidence="5 6">
    <name type="scientific">Enterovibrio norvegicus</name>
    <dbReference type="NCBI Taxonomy" id="188144"/>
    <lineage>
        <taxon>Bacteria</taxon>
        <taxon>Pseudomonadati</taxon>
        <taxon>Pseudomonadota</taxon>
        <taxon>Gammaproteobacteria</taxon>
        <taxon>Vibrionales</taxon>
        <taxon>Vibrionaceae</taxon>
        <taxon>Enterovibrio</taxon>
    </lineage>
</organism>
<dbReference type="Gene3D" id="1.10.260.40">
    <property type="entry name" value="lambda repressor-like DNA-binding domains"/>
    <property type="match status" value="1"/>
</dbReference>
<dbReference type="InterPro" id="IPR036286">
    <property type="entry name" value="LexA/Signal_pep-like_sf"/>
</dbReference>
<evidence type="ECO:0000313" key="6">
    <source>
        <dbReference type="Proteomes" id="UP000235387"/>
    </source>
</evidence>
<sequence>MTADEDKLGITQKQVEQFHERLLTLIGSEVKKDFAEKVGLTYSGLRKYLPPNNSKPTLDKLVAISRYKNVNLEWLATGLGPKDSETGQHSLPGELGDVLVSSDGDVFELVDGYHLALDGTEGDWESQQVRRKLAFRKKWLEWRGLKSDDLKIYFVQGPSDSGSIRNGDSVMLDTSDTRPSDGVFAIKVSGSILIRRLYLKIDGGADIYIENKSEPEENVSKEELDNIEFVGRVVWLGKDM</sequence>
<dbReference type="SUPFAM" id="SSF51306">
    <property type="entry name" value="LexA/Signal peptidase"/>
    <property type="match status" value="1"/>
</dbReference>
<evidence type="ECO:0000313" key="5">
    <source>
        <dbReference type="EMBL" id="PMN90292.1"/>
    </source>
</evidence>
<evidence type="ECO:0000256" key="1">
    <source>
        <dbReference type="ARBA" id="ARBA00023015"/>
    </source>
</evidence>
<dbReference type="InterPro" id="IPR039418">
    <property type="entry name" value="LexA-like"/>
</dbReference>
<dbReference type="InterPro" id="IPR010982">
    <property type="entry name" value="Lambda_DNA-bd_dom_sf"/>
</dbReference>
<reference evidence="6" key="1">
    <citation type="submission" date="2016-07" db="EMBL/GenBank/DDBJ databases">
        <title>Nontailed viruses are major unrecognized killers of bacteria in the ocean.</title>
        <authorList>
            <person name="Kauffman K."/>
            <person name="Hussain F."/>
            <person name="Yang J."/>
            <person name="Arevalo P."/>
            <person name="Brown J."/>
            <person name="Cutler M."/>
            <person name="Kelly L."/>
            <person name="Polz M.F."/>
        </authorList>
    </citation>
    <scope>NUCLEOTIDE SEQUENCE [LARGE SCALE GENOMIC DNA]</scope>
    <source>
        <strain evidence="6">10N.261.45.A10</strain>
    </source>
</reference>
<dbReference type="Gene3D" id="2.10.109.10">
    <property type="entry name" value="Umud Fragment, subunit A"/>
    <property type="match status" value="1"/>
</dbReference>
<dbReference type="AlphaFoldDB" id="A0A2N7L849"/>
<dbReference type="RefSeq" id="WP_102391440.1">
    <property type="nucleotide sequence ID" value="NZ_CAOJBN010000002.1"/>
</dbReference>
<evidence type="ECO:0000259" key="4">
    <source>
        <dbReference type="PROSITE" id="PS50943"/>
    </source>
</evidence>
<dbReference type="PROSITE" id="PS50943">
    <property type="entry name" value="HTH_CROC1"/>
    <property type="match status" value="1"/>
</dbReference>
<dbReference type="Pfam" id="PF00717">
    <property type="entry name" value="Peptidase_S24"/>
    <property type="match status" value="1"/>
</dbReference>